<sequence length="145" mass="16262">MILHTPDLGADPLPLEGVLPAEILELEEEFAQAEAPIVTRLVAQRTEEELLVSGTLQTTVRLQCGRCCAWIDWPIHVNGFLVRFQEPLDEWIDLTPAIREDILLALPIVATCPPGQVCEWEERQAPPAEPVHGQDVWKALDQLKE</sequence>
<evidence type="ECO:0000313" key="2">
    <source>
        <dbReference type="Proteomes" id="UP000663859"/>
    </source>
</evidence>
<dbReference type="AlphaFoldDB" id="A0A8J2BNF8"/>
<keyword evidence="2" id="KW-1185">Reference proteome</keyword>
<evidence type="ECO:0008006" key="3">
    <source>
        <dbReference type="Google" id="ProtNLM"/>
    </source>
</evidence>
<proteinExistence type="predicted"/>
<protein>
    <recommendedName>
        <fullName evidence="3">DUF177 domain-containing protein</fullName>
    </recommendedName>
</protein>
<dbReference type="EMBL" id="CAJNOB010000070">
    <property type="protein sequence ID" value="CAF0704968.1"/>
    <property type="molecule type" value="Genomic_DNA"/>
</dbReference>
<gene>
    <name evidence="1" type="ORF">MPNT_80044</name>
</gene>
<comment type="caution">
    <text evidence="1">The sequence shown here is derived from an EMBL/GenBank/DDBJ whole genome shotgun (WGS) entry which is preliminary data.</text>
</comment>
<accession>A0A8J2BNF8</accession>
<name>A0A8J2BNF8_9BACT</name>
<dbReference type="RefSeq" id="WP_174582585.1">
    <property type="nucleotide sequence ID" value="NZ_CAJNOB010000070.1"/>
</dbReference>
<evidence type="ECO:0000313" key="1">
    <source>
        <dbReference type="EMBL" id="CAF0704968.1"/>
    </source>
</evidence>
<organism evidence="1 2">
    <name type="scientific">Candidatus Methylacidithermus pantelleriae</name>
    <dbReference type="NCBI Taxonomy" id="2744239"/>
    <lineage>
        <taxon>Bacteria</taxon>
        <taxon>Pseudomonadati</taxon>
        <taxon>Verrucomicrobiota</taxon>
        <taxon>Methylacidiphilae</taxon>
        <taxon>Methylacidiphilales</taxon>
        <taxon>Methylacidiphilaceae</taxon>
        <taxon>Candidatus Methylacidithermus</taxon>
    </lineage>
</organism>
<dbReference type="Proteomes" id="UP000663859">
    <property type="component" value="Unassembled WGS sequence"/>
</dbReference>
<reference evidence="1" key="1">
    <citation type="submission" date="2021-02" db="EMBL/GenBank/DDBJ databases">
        <authorList>
            <person name="Cremers G."/>
            <person name="Picone N."/>
        </authorList>
    </citation>
    <scope>NUCLEOTIDE SEQUENCE</scope>
    <source>
        <strain evidence="1">PQ17</strain>
    </source>
</reference>